<evidence type="ECO:0000313" key="2">
    <source>
        <dbReference type="Proteomes" id="UP000317663"/>
    </source>
</evidence>
<reference evidence="1 2" key="1">
    <citation type="journal article" date="2019" name="Environ. Microbiol.">
        <title>Species interactions and distinct microbial communities in high Arctic permafrost affected cryosols are associated with the CH4 and CO2 gas fluxes.</title>
        <authorList>
            <person name="Altshuler I."/>
            <person name="Hamel J."/>
            <person name="Turney S."/>
            <person name="Magnuson E."/>
            <person name="Levesque R."/>
            <person name="Greer C."/>
            <person name="Whyte L.G."/>
        </authorList>
    </citation>
    <scope>NUCLEOTIDE SEQUENCE [LARGE SCALE GENOMIC DNA]</scope>
    <source>
        <strain evidence="1 2">E4</strain>
    </source>
</reference>
<dbReference type="RefSeq" id="WP_140473861.1">
    <property type="nucleotide sequence ID" value="NZ_RCZD01000008.1"/>
</dbReference>
<accession>A0A502GE36</accession>
<keyword evidence="2" id="KW-1185">Reference proteome</keyword>
<sequence>MANMKDVDARKLASRPYIHDRTSGNMVKISPEFEVFLIKAPDDLKKAIASHVETTMAGDVQNQLIKAKAVANFGESRVKRQREILENNTDKVNKVKELTTKISQVGAGDIAATSSVEKTNLIQDLQHGQVYLEAAVRSAEFQTIWMSHVIQEDGISPKAATVQRMRSWSNSLFAYPED</sequence>
<name>A0A502GE36_9GAMM</name>
<dbReference type="EMBL" id="RCZD01000008">
    <property type="protein sequence ID" value="TPG60134.1"/>
    <property type="molecule type" value="Genomic_DNA"/>
</dbReference>
<organism evidence="1 2">
    <name type="scientific">Ewingella americana</name>
    <dbReference type="NCBI Taxonomy" id="41202"/>
    <lineage>
        <taxon>Bacteria</taxon>
        <taxon>Pseudomonadati</taxon>
        <taxon>Pseudomonadota</taxon>
        <taxon>Gammaproteobacteria</taxon>
        <taxon>Enterobacterales</taxon>
        <taxon>Yersiniaceae</taxon>
        <taxon>Ewingella</taxon>
    </lineage>
</organism>
<proteinExistence type="predicted"/>
<gene>
    <name evidence="1" type="ORF">EAH77_16325</name>
</gene>
<protein>
    <submittedName>
        <fullName evidence="1">Uncharacterized protein</fullName>
    </submittedName>
</protein>
<dbReference type="AlphaFoldDB" id="A0A502GE36"/>
<dbReference type="Proteomes" id="UP000317663">
    <property type="component" value="Unassembled WGS sequence"/>
</dbReference>
<comment type="caution">
    <text evidence="1">The sequence shown here is derived from an EMBL/GenBank/DDBJ whole genome shotgun (WGS) entry which is preliminary data.</text>
</comment>
<evidence type="ECO:0000313" key="1">
    <source>
        <dbReference type="EMBL" id="TPG60134.1"/>
    </source>
</evidence>